<dbReference type="Proteomes" id="UP000179243">
    <property type="component" value="Unassembled WGS sequence"/>
</dbReference>
<feature type="region of interest" description="Disordered" evidence="1">
    <location>
        <begin position="469"/>
        <end position="488"/>
    </location>
</feature>
<evidence type="ECO:0000313" key="4">
    <source>
        <dbReference type="Proteomes" id="UP000179243"/>
    </source>
</evidence>
<evidence type="ECO:0000313" key="3">
    <source>
        <dbReference type="EMBL" id="OGK05266.1"/>
    </source>
</evidence>
<evidence type="ECO:0000256" key="2">
    <source>
        <dbReference type="SAM" id="SignalP"/>
    </source>
</evidence>
<feature type="region of interest" description="Disordered" evidence="1">
    <location>
        <begin position="397"/>
        <end position="418"/>
    </location>
</feature>
<keyword evidence="2" id="KW-0732">Signal</keyword>
<evidence type="ECO:0000256" key="1">
    <source>
        <dbReference type="SAM" id="MobiDB-lite"/>
    </source>
</evidence>
<dbReference type="AlphaFoldDB" id="A0A1F7FFM6"/>
<sequence length="488" mass="50285">MTKRTGLCILAGMVMLIATSSFGQSNARTAAVGSPGVDGRNLIDDVSDVFYFPSEVAASTDMAQGVANNYVYASKSFLDVMSFGFLLNKTNYTSLSGFFGANGYTGAIAGAAGYDYEVGATGQPVAPNYGSFDIAPINAPPGVAHALLGMRLGDVVKLGLDLSYEASNASVDSSGVSIVGVPPAATSTTERGVGSSSLSALGVNAGIQLDVSKLKIKAGLGYVNLGYSATMEHSGTQVAPAPTPVVTYVTEKSEMNATKGSYIPLSVKASIDMGSNVPTFGADFIMSGYQFEATFDDGDPATTPNQTYKSSDVATTAFGIGIGDEFKATDATKFIASVAFAQSSTVSTPVTVSEAVREVTTTTTTLPYFSLGIEHIEKSVWKFDQIALRAGGSKSIGWSSRTETGGTATSEQSNPQTGVNWAWQTGIGLTMGHFDLGMTVLTQNWNGVYFLTGTGPAGANVTLTYNFGSGSSSPSSSSGPVGTTPAMY</sequence>
<name>A0A1F7FFM6_UNCRA</name>
<comment type="caution">
    <text evidence="3">The sequence shown here is derived from an EMBL/GenBank/DDBJ whole genome shotgun (WGS) entry which is preliminary data.</text>
</comment>
<proteinExistence type="predicted"/>
<organism evidence="3 4">
    <name type="scientific">Candidatus Raymondbacteria bacterium RIFOXYD12_FULL_49_13</name>
    <dbReference type="NCBI Taxonomy" id="1817890"/>
    <lineage>
        <taxon>Bacteria</taxon>
        <taxon>Raymondiibacteriota</taxon>
    </lineage>
</organism>
<dbReference type="EMBL" id="MFYX01000058">
    <property type="protein sequence ID" value="OGK05266.1"/>
    <property type="molecule type" value="Genomic_DNA"/>
</dbReference>
<gene>
    <name evidence="3" type="ORF">A2519_02710</name>
</gene>
<accession>A0A1F7FFM6</accession>
<protein>
    <recommendedName>
        <fullName evidence="5">Outer membrane protein beta-barrel domain-containing protein</fullName>
    </recommendedName>
</protein>
<evidence type="ECO:0008006" key="5">
    <source>
        <dbReference type="Google" id="ProtNLM"/>
    </source>
</evidence>
<reference evidence="3 4" key="1">
    <citation type="journal article" date="2016" name="Nat. Commun.">
        <title>Thousands of microbial genomes shed light on interconnected biogeochemical processes in an aquifer system.</title>
        <authorList>
            <person name="Anantharaman K."/>
            <person name="Brown C.T."/>
            <person name="Hug L.A."/>
            <person name="Sharon I."/>
            <person name="Castelle C.J."/>
            <person name="Probst A.J."/>
            <person name="Thomas B.C."/>
            <person name="Singh A."/>
            <person name="Wilkins M.J."/>
            <person name="Karaoz U."/>
            <person name="Brodie E.L."/>
            <person name="Williams K.H."/>
            <person name="Hubbard S.S."/>
            <person name="Banfield J.F."/>
        </authorList>
    </citation>
    <scope>NUCLEOTIDE SEQUENCE [LARGE SCALE GENOMIC DNA]</scope>
</reference>
<feature type="compositionally biased region" description="Low complexity" evidence="1">
    <location>
        <begin position="469"/>
        <end position="480"/>
    </location>
</feature>
<feature type="signal peptide" evidence="2">
    <location>
        <begin position="1"/>
        <end position="23"/>
    </location>
</feature>
<feature type="chain" id="PRO_5009528654" description="Outer membrane protein beta-barrel domain-containing protein" evidence="2">
    <location>
        <begin position="24"/>
        <end position="488"/>
    </location>
</feature>